<dbReference type="Gene3D" id="3.30.70.360">
    <property type="match status" value="1"/>
</dbReference>
<dbReference type="InterPro" id="IPR002933">
    <property type="entry name" value="Peptidase_M20"/>
</dbReference>
<dbReference type="SUPFAM" id="SSF53187">
    <property type="entry name" value="Zn-dependent exopeptidases"/>
    <property type="match status" value="1"/>
</dbReference>
<dbReference type="PANTHER" id="PTHR43808">
    <property type="entry name" value="ACETYLORNITHINE DEACETYLASE"/>
    <property type="match status" value="1"/>
</dbReference>
<evidence type="ECO:0000256" key="1">
    <source>
        <dbReference type="ARBA" id="ARBA00001947"/>
    </source>
</evidence>
<dbReference type="Pfam" id="PF01546">
    <property type="entry name" value="Peptidase_M20"/>
    <property type="match status" value="1"/>
</dbReference>
<dbReference type="InterPro" id="IPR001261">
    <property type="entry name" value="ArgE/DapE_CS"/>
</dbReference>
<dbReference type="InterPro" id="IPR050072">
    <property type="entry name" value="Peptidase_M20A"/>
</dbReference>
<comment type="caution">
    <text evidence="6">The sequence shown here is derived from an EMBL/GenBank/DDBJ whole genome shotgun (WGS) entry which is preliminary data.</text>
</comment>
<accession>A0ABS2KVN5</accession>
<proteinExistence type="predicted"/>
<evidence type="ECO:0000256" key="4">
    <source>
        <dbReference type="ARBA" id="ARBA00022833"/>
    </source>
</evidence>
<dbReference type="PROSITE" id="PS00758">
    <property type="entry name" value="ARGE_DAPE_CPG2_1"/>
    <property type="match status" value="1"/>
</dbReference>
<evidence type="ECO:0000313" key="6">
    <source>
        <dbReference type="EMBL" id="MBM7415321.1"/>
    </source>
</evidence>
<dbReference type="SUPFAM" id="SSF55031">
    <property type="entry name" value="Bacterial exopeptidase dimerisation domain"/>
    <property type="match status" value="1"/>
</dbReference>
<dbReference type="InterPro" id="IPR011650">
    <property type="entry name" value="Peptidase_M20_dimer"/>
</dbReference>
<dbReference type="EC" id="3.5.1.16" evidence="6"/>
<keyword evidence="7" id="KW-1185">Reference proteome</keyword>
<protein>
    <submittedName>
        <fullName evidence="6">Acetylornithine deacetylase</fullName>
        <ecNumber evidence="6">3.5.1.16</ecNumber>
    </submittedName>
</protein>
<feature type="domain" description="Peptidase M20 dimerisation" evidence="5">
    <location>
        <begin position="201"/>
        <end position="300"/>
    </location>
</feature>
<reference evidence="6 7" key="1">
    <citation type="submission" date="2021-01" db="EMBL/GenBank/DDBJ databases">
        <title>Genomics of switchgrass bacterial isolates.</title>
        <authorList>
            <person name="Shade A."/>
        </authorList>
    </citation>
    <scope>NUCLEOTIDE SEQUENCE [LARGE SCALE GENOMIC DNA]</scope>
    <source>
        <strain evidence="6 7">PvP111</strain>
    </source>
</reference>
<dbReference type="Proteomes" id="UP000703038">
    <property type="component" value="Unassembled WGS sequence"/>
</dbReference>
<evidence type="ECO:0000259" key="5">
    <source>
        <dbReference type="Pfam" id="PF07687"/>
    </source>
</evidence>
<dbReference type="EMBL" id="JAFBBK010000001">
    <property type="protein sequence ID" value="MBM7415321.1"/>
    <property type="molecule type" value="Genomic_DNA"/>
</dbReference>
<keyword evidence="2" id="KW-0479">Metal-binding</keyword>
<name>A0ABS2KVN5_9NOCA</name>
<sequence length="407" mass="42244">MTAADLEQDRASTDVQTVEQITRALIDAGPDESAVVAEICRIAESLGLQTVVTDASPGRPNVEVVLPGGPGPGLLFLGHSDVVPAGEGWTGDPFRSRVHDGRIVGRGACDMKGGLAAVLAAMGSLARRGVVPARTVTLACVVDEEDTGLGIRAWVSDQTGRPPAFTVDDDQPPAFTVDDGRPPAFTGCVVAEPTAGTVIVGCRGAANIVLTVTGRSAHAGRPENGRSAVVAAARVVGEIAGLHAELATVPHPVLGAASWNVGRIDGGTGPSIVAGRCRLEIDRRVLPDDDVDTVVEDLLRRARLVTDLDVDAYVEMEMPGFLTEESSPLVESALAALRSEGAPDPSTAVWTASCDGGFVARDLGVSTIVLGPGDLEAQAHQPDESVDLLEVARLSRAYARLMTEQRP</sequence>
<dbReference type="RefSeq" id="WP_204868343.1">
    <property type="nucleotide sequence ID" value="NZ_JAFBBK010000001.1"/>
</dbReference>
<keyword evidence="4" id="KW-0862">Zinc</keyword>
<gene>
    <name evidence="6" type="ORF">JOE42_002054</name>
</gene>
<evidence type="ECO:0000256" key="2">
    <source>
        <dbReference type="ARBA" id="ARBA00022723"/>
    </source>
</evidence>
<dbReference type="Pfam" id="PF07687">
    <property type="entry name" value="M20_dimer"/>
    <property type="match status" value="1"/>
</dbReference>
<organism evidence="6 7">
    <name type="scientific">Rhodococcoides corynebacterioides</name>
    <dbReference type="NCBI Taxonomy" id="53972"/>
    <lineage>
        <taxon>Bacteria</taxon>
        <taxon>Bacillati</taxon>
        <taxon>Actinomycetota</taxon>
        <taxon>Actinomycetes</taxon>
        <taxon>Mycobacteriales</taxon>
        <taxon>Nocardiaceae</taxon>
        <taxon>Rhodococcoides</taxon>
    </lineage>
</organism>
<keyword evidence="3 6" id="KW-0378">Hydrolase</keyword>
<evidence type="ECO:0000313" key="7">
    <source>
        <dbReference type="Proteomes" id="UP000703038"/>
    </source>
</evidence>
<dbReference type="Gene3D" id="3.40.630.10">
    <property type="entry name" value="Zn peptidases"/>
    <property type="match status" value="2"/>
</dbReference>
<dbReference type="GO" id="GO:0008777">
    <property type="term" value="F:acetylornithine deacetylase activity"/>
    <property type="evidence" value="ECO:0007669"/>
    <property type="project" value="UniProtKB-EC"/>
</dbReference>
<comment type="cofactor">
    <cofactor evidence="1">
        <name>Zn(2+)</name>
        <dbReference type="ChEBI" id="CHEBI:29105"/>
    </cofactor>
</comment>
<dbReference type="InterPro" id="IPR036264">
    <property type="entry name" value="Bact_exopeptidase_dim_dom"/>
</dbReference>
<evidence type="ECO:0000256" key="3">
    <source>
        <dbReference type="ARBA" id="ARBA00022801"/>
    </source>
</evidence>